<dbReference type="Proteomes" id="UP000634530">
    <property type="component" value="Chromosome"/>
</dbReference>
<sequence length="275" mass="31342">MPQDLALDDQYLLLDLIQDESLSVLLHSDRLLTGWAVEPLFSGTAYRQMRAVGPHLVALPQDSASLANILPRLVNEPLGIVFQPREGMAWESLVEHCRQHLWAEAPDGRRALCRWYDPRGLRALLMGLSPTQREALTAPFASLTWHSGHGWYQWSRPGTPLSGHEPPVTWALDHDVLERVAQERQWDQVLVLVERYAGHLPVPLDKAVAKVFDLLSAARRFGYVTASQQERWLRQYLRLGEFWLVSETEAWLTTDVPLEQRLCRLEAQPLPGVKP</sequence>
<organism evidence="2 3">
    <name type="scientific">Pseudomonas vanderleydeniana</name>
    <dbReference type="NCBI Taxonomy" id="2745495"/>
    <lineage>
        <taxon>Bacteria</taxon>
        <taxon>Pseudomonadati</taxon>
        <taxon>Pseudomonadota</taxon>
        <taxon>Gammaproteobacteria</taxon>
        <taxon>Pseudomonadales</taxon>
        <taxon>Pseudomonadaceae</taxon>
        <taxon>Pseudomonas</taxon>
    </lineage>
</organism>
<accession>A0A9E6PPV8</accession>
<protein>
    <submittedName>
        <fullName evidence="2">DUF4123 domain-containing protein</fullName>
    </submittedName>
</protein>
<dbReference type="RefSeq" id="WP_186680484.1">
    <property type="nucleotide sequence ID" value="NZ_CP077093.1"/>
</dbReference>
<evidence type="ECO:0000313" key="3">
    <source>
        <dbReference type="Proteomes" id="UP000634530"/>
    </source>
</evidence>
<reference evidence="2 3" key="2">
    <citation type="journal article" date="2021" name="Microorganisms">
        <title>The Ever-Expanding Pseudomonas Genus: Description of 43 New Species and Partition of the Pseudomonas putida Group.</title>
        <authorList>
            <person name="Girard L."/>
            <person name="Lood C."/>
            <person name="Hofte M."/>
            <person name="Vandamme P."/>
            <person name="Rokni-Zadeh H."/>
            <person name="van Noort V."/>
            <person name="Lavigne R."/>
            <person name="De Mot R."/>
        </authorList>
    </citation>
    <scope>NUCLEOTIDE SEQUENCE [LARGE SCALE GENOMIC DNA]</scope>
    <source>
        <strain evidence="2 3">RW8P3</strain>
    </source>
</reference>
<evidence type="ECO:0000313" key="2">
    <source>
        <dbReference type="EMBL" id="QXI30590.1"/>
    </source>
</evidence>
<keyword evidence="3" id="KW-1185">Reference proteome</keyword>
<dbReference type="InterPro" id="IPR025391">
    <property type="entry name" value="DUF4123"/>
</dbReference>
<name>A0A9E6PPV8_9PSED</name>
<proteinExistence type="predicted"/>
<dbReference type="KEGG" id="pvw:HU752_011855"/>
<dbReference type="EMBL" id="CP077093">
    <property type="protein sequence ID" value="QXI30590.1"/>
    <property type="molecule type" value="Genomic_DNA"/>
</dbReference>
<feature type="domain" description="DUF4123" evidence="1">
    <location>
        <begin position="11"/>
        <end position="134"/>
    </location>
</feature>
<evidence type="ECO:0000259" key="1">
    <source>
        <dbReference type="Pfam" id="PF13503"/>
    </source>
</evidence>
<dbReference type="AlphaFoldDB" id="A0A9E6PPV8"/>
<reference evidence="2 3" key="1">
    <citation type="journal article" date="2020" name="Microorganisms">
        <title>Reliable Identification of Environmental Pseudomonas Isolates Using the rpoD Gene.</title>
        <authorList>
            <consortium name="The Broad Institute Genome Sequencing Platform"/>
            <person name="Girard L."/>
            <person name="Lood C."/>
            <person name="Rokni-Zadeh H."/>
            <person name="van Noort V."/>
            <person name="Lavigne R."/>
            <person name="De Mot R."/>
        </authorList>
    </citation>
    <scope>NUCLEOTIDE SEQUENCE [LARGE SCALE GENOMIC DNA]</scope>
    <source>
        <strain evidence="2 3">RW8P3</strain>
    </source>
</reference>
<gene>
    <name evidence="2" type="ORF">HU752_011855</name>
</gene>
<dbReference type="Pfam" id="PF13503">
    <property type="entry name" value="DUF4123"/>
    <property type="match status" value="1"/>
</dbReference>